<organism evidence="15 16">
    <name type="scientific">Rhinolophus ferrumequinum</name>
    <name type="common">Greater horseshoe bat</name>
    <dbReference type="NCBI Taxonomy" id="59479"/>
    <lineage>
        <taxon>Eukaryota</taxon>
        <taxon>Metazoa</taxon>
        <taxon>Chordata</taxon>
        <taxon>Craniata</taxon>
        <taxon>Vertebrata</taxon>
        <taxon>Euteleostomi</taxon>
        <taxon>Mammalia</taxon>
        <taxon>Eutheria</taxon>
        <taxon>Laurasiatheria</taxon>
        <taxon>Chiroptera</taxon>
        <taxon>Yinpterochiroptera</taxon>
        <taxon>Rhinolophoidea</taxon>
        <taxon>Rhinolophidae</taxon>
        <taxon>Rhinolophinae</taxon>
        <taxon>Rhinolophus</taxon>
    </lineage>
</organism>
<dbReference type="HAMAP" id="MF_01517">
    <property type="entry name" value="Malate_dehydrog_2"/>
    <property type="match status" value="1"/>
</dbReference>
<dbReference type="SUPFAM" id="SSF56327">
    <property type="entry name" value="LDH C-terminal domain-like"/>
    <property type="match status" value="1"/>
</dbReference>
<dbReference type="EMBL" id="JACAGC010000014">
    <property type="protein sequence ID" value="KAF6321426.1"/>
    <property type="molecule type" value="Genomic_DNA"/>
</dbReference>
<dbReference type="PIRSF" id="PIRSF000102">
    <property type="entry name" value="Lac_mal_DH"/>
    <property type="match status" value="1"/>
</dbReference>
<feature type="binding site" evidence="9">
    <location>
        <position position="190"/>
    </location>
    <ligand>
        <name>substrate</name>
    </ligand>
</feature>
<evidence type="ECO:0000256" key="6">
    <source>
        <dbReference type="ARBA" id="ARBA00048549"/>
    </source>
</evidence>
<dbReference type="InterPro" id="IPR001557">
    <property type="entry name" value="L-lactate/malate_DH"/>
</dbReference>
<dbReference type="Proteomes" id="UP000585614">
    <property type="component" value="Unassembled WGS sequence"/>
</dbReference>
<evidence type="ECO:0000256" key="10">
    <source>
        <dbReference type="PIRSR" id="PIRSR000102-3"/>
    </source>
</evidence>
<feature type="binding site" evidence="10">
    <location>
        <begin position="157"/>
        <end position="159"/>
    </location>
    <ligand>
        <name>NAD(+)</name>
        <dbReference type="ChEBI" id="CHEBI:57540"/>
    </ligand>
</feature>
<evidence type="ECO:0000256" key="5">
    <source>
        <dbReference type="ARBA" id="ARBA00048099"/>
    </source>
</evidence>
<dbReference type="Gene3D" id="3.90.110.10">
    <property type="entry name" value="Lactate dehydrogenase/glycoside hydrolase, family 4, C-terminal"/>
    <property type="match status" value="1"/>
</dbReference>
<dbReference type="Pfam" id="PF00056">
    <property type="entry name" value="Ldh_1_N"/>
    <property type="match status" value="1"/>
</dbReference>
<evidence type="ECO:0000256" key="9">
    <source>
        <dbReference type="PIRSR" id="PIRSR000102-2"/>
    </source>
</evidence>
<comment type="catalytic activity">
    <reaction evidence="7">
        <text>(S)-malate + NAD(+) = oxaloacetate + NADH + H(+)</text>
        <dbReference type="Rhea" id="RHEA:21432"/>
        <dbReference type="ChEBI" id="CHEBI:15378"/>
        <dbReference type="ChEBI" id="CHEBI:15589"/>
        <dbReference type="ChEBI" id="CHEBI:16452"/>
        <dbReference type="ChEBI" id="CHEBI:57540"/>
        <dbReference type="ChEBI" id="CHEBI:57945"/>
        <dbReference type="EC" id="1.1.1.37"/>
    </reaction>
    <physiologicalReaction direction="left-to-right" evidence="7">
        <dbReference type="Rhea" id="RHEA:21433"/>
    </physiologicalReaction>
    <physiologicalReaction direction="right-to-left" evidence="7">
        <dbReference type="Rhea" id="RHEA:21434"/>
    </physiologicalReaction>
</comment>
<keyword evidence="2 11" id="KW-0560">Oxidoreductase</keyword>
<dbReference type="Gene3D" id="3.40.50.720">
    <property type="entry name" value="NAD(P)-binding Rossmann-like Domain"/>
    <property type="match status" value="1"/>
</dbReference>
<evidence type="ECO:0000256" key="8">
    <source>
        <dbReference type="PIRSR" id="PIRSR000102-1"/>
    </source>
</evidence>
<dbReference type="InterPro" id="IPR015955">
    <property type="entry name" value="Lactate_DH/Glyco_Ohase_4_C"/>
</dbReference>
<dbReference type="InterPro" id="IPR010945">
    <property type="entry name" value="Malate_DH_type2"/>
</dbReference>
<dbReference type="FunFam" id="3.90.110.10:FF:000002">
    <property type="entry name" value="Malate dehydrogenase"/>
    <property type="match status" value="1"/>
</dbReference>
<dbReference type="Pfam" id="PF02866">
    <property type="entry name" value="Ldh_1_C"/>
    <property type="match status" value="1"/>
</dbReference>
<feature type="binding site" evidence="10">
    <location>
        <position position="133"/>
    </location>
    <ligand>
        <name>NAD(+)</name>
        <dbReference type="ChEBI" id="CHEBI:57540"/>
    </ligand>
</feature>
<dbReference type="SUPFAM" id="SSF51735">
    <property type="entry name" value="NAD(P)-binding Rossmann-fold domains"/>
    <property type="match status" value="1"/>
</dbReference>
<dbReference type="InterPro" id="IPR011274">
    <property type="entry name" value="Malate_DH_NAD-dep_euk"/>
</dbReference>
<dbReference type="FunFam" id="3.40.50.720:FF:000010">
    <property type="entry name" value="Malate dehydrogenase"/>
    <property type="match status" value="1"/>
</dbReference>
<feature type="binding site" evidence="9">
    <location>
        <position position="120"/>
    </location>
    <ligand>
        <name>substrate</name>
    </ligand>
</feature>
<reference evidence="15 16" key="1">
    <citation type="journal article" date="2020" name="Nature">
        <title>Six reference-quality genomes reveal evolution of bat adaptations.</title>
        <authorList>
            <person name="Jebb D."/>
            <person name="Huang Z."/>
            <person name="Pippel M."/>
            <person name="Hughes G.M."/>
            <person name="Lavrichenko K."/>
            <person name="Devanna P."/>
            <person name="Winkler S."/>
            <person name="Jermiin L.S."/>
            <person name="Skirmuntt E.C."/>
            <person name="Katzourakis A."/>
            <person name="Burkitt-Gray L."/>
            <person name="Ray D.A."/>
            <person name="Sullivan K.A.M."/>
            <person name="Roscito J.G."/>
            <person name="Kirilenko B.M."/>
            <person name="Davalos L.M."/>
            <person name="Corthals A.P."/>
            <person name="Power M.L."/>
            <person name="Jones G."/>
            <person name="Ransome R.D."/>
            <person name="Dechmann D.K.N."/>
            <person name="Locatelli A.G."/>
            <person name="Puechmaille S.J."/>
            <person name="Fedrigo O."/>
            <person name="Jarvis E.D."/>
            <person name="Hiller M."/>
            <person name="Vernes S.C."/>
            <person name="Myers E.W."/>
            <person name="Teeling E.C."/>
        </authorList>
    </citation>
    <scope>NUCLEOTIDE SEQUENCE [LARGE SCALE GENOMIC DNA]</scope>
    <source>
        <strain evidence="15">MRhiFer1</strain>
        <tissue evidence="15">Lung</tissue>
    </source>
</reference>
<dbReference type="GO" id="GO:0047860">
    <property type="term" value="F:diiodophenylpyruvate reductase (NAD+) activity"/>
    <property type="evidence" value="ECO:0007669"/>
    <property type="project" value="UniProtKB-EC"/>
</dbReference>
<sequence length="362" mass="39706">MTPLKGNSKYKEVKCFYPQSNQWATSLMQPEPIKVLVTGAAGQIAYSLLYSIGNGSVFGKDQPIILVLLDITPMMGVLDGVLMELQDCALPLLKDVIATDKEEVAFKDLDVAILVGSMPRRDGMERKDLLRANVKIFKCQGAALEKYAKKSVKVIVVGNPANTNCLTAAKSAPSIPKENFSCLTRLDHNRAKAQIALKLGVTSDDVKNVIIWGNHSSTQYPDVNHAKVKLQGKEVGVYEALKNDTWLKGDFITTVQQRGAAVIKARKLSSAMSAAKAICDHVRDIWFGTPEGEFVSMGIISDGNSYGVPDDLLYSFPVTIKNKAWKIVEGLPINDFSREKMDLTAKELTEEKETAFEFLSSA</sequence>
<feature type="binding site" evidence="9">
    <location>
        <position position="159"/>
    </location>
    <ligand>
        <name>substrate</name>
    </ligand>
</feature>
<feature type="binding site" evidence="9">
    <location>
        <position position="126"/>
    </location>
    <ligand>
        <name>substrate</name>
    </ligand>
</feature>
<evidence type="ECO:0000313" key="16">
    <source>
        <dbReference type="Proteomes" id="UP000585614"/>
    </source>
</evidence>
<dbReference type="NCBIfam" id="TIGR01758">
    <property type="entry name" value="MDH_euk_cyt"/>
    <property type="match status" value="1"/>
</dbReference>
<feature type="domain" description="Lactate/malate dehydrogenase C-terminal" evidence="14">
    <location>
        <begin position="184"/>
        <end position="358"/>
    </location>
</feature>
<dbReference type="GO" id="GO:0006108">
    <property type="term" value="P:malate metabolic process"/>
    <property type="evidence" value="ECO:0007669"/>
    <property type="project" value="InterPro"/>
</dbReference>
<evidence type="ECO:0000259" key="14">
    <source>
        <dbReference type="Pfam" id="PF02866"/>
    </source>
</evidence>
<comment type="caution">
    <text evidence="15">The sequence shown here is derived from an EMBL/GenBank/DDBJ whole genome shotgun (WGS) entry which is preliminary data.</text>
</comment>
<dbReference type="InterPro" id="IPR022383">
    <property type="entry name" value="Lactate/malate_DH_C"/>
</dbReference>
<comment type="similarity">
    <text evidence="1">Belongs to the LDH/MDH superfamily. MDH type 2 family.</text>
</comment>
<dbReference type="NCBIfam" id="TIGR01759">
    <property type="entry name" value="MalateDH-SF1"/>
    <property type="match status" value="1"/>
</dbReference>
<dbReference type="GO" id="GO:0006099">
    <property type="term" value="P:tricarboxylic acid cycle"/>
    <property type="evidence" value="ECO:0007669"/>
    <property type="project" value="UniProtKB-KW"/>
</dbReference>
<evidence type="ECO:0000256" key="11">
    <source>
        <dbReference type="RuleBase" id="RU003369"/>
    </source>
</evidence>
<evidence type="ECO:0000256" key="2">
    <source>
        <dbReference type="ARBA" id="ARBA00023002"/>
    </source>
</evidence>
<comment type="catalytic activity">
    <reaction evidence="6">
        <text>(S)-2-hydroxyglutarate + NAD(+) = 2-oxoglutarate + NADH + H(+)</text>
        <dbReference type="Rhea" id="RHEA:57172"/>
        <dbReference type="ChEBI" id="CHEBI:15378"/>
        <dbReference type="ChEBI" id="CHEBI:16782"/>
        <dbReference type="ChEBI" id="CHEBI:16810"/>
        <dbReference type="ChEBI" id="CHEBI:57540"/>
        <dbReference type="ChEBI" id="CHEBI:57945"/>
    </reaction>
    <physiologicalReaction direction="right-to-left" evidence="6">
        <dbReference type="Rhea" id="RHEA:57174"/>
    </physiologicalReaction>
</comment>
<keyword evidence="3 10" id="KW-0520">NAD</keyword>
<proteinExistence type="inferred from homology"/>
<dbReference type="InterPro" id="IPR036291">
    <property type="entry name" value="NAD(P)-bd_dom_sf"/>
</dbReference>
<evidence type="ECO:0000256" key="12">
    <source>
        <dbReference type="RuleBase" id="RU003405"/>
    </source>
</evidence>
<evidence type="ECO:0000259" key="13">
    <source>
        <dbReference type="Pfam" id="PF00056"/>
    </source>
</evidence>
<accession>A0A7J7V8X5</accession>
<feature type="binding site" evidence="10">
    <location>
        <position position="70"/>
    </location>
    <ligand>
        <name>NAD(+)</name>
        <dbReference type="ChEBI" id="CHEBI:57540"/>
    </ligand>
</feature>
<keyword evidence="12" id="KW-0816">Tricarboxylic acid cycle</keyword>
<dbReference type="InterPro" id="IPR001236">
    <property type="entry name" value="Lactate/malate_DH_N"/>
</dbReference>
<name>A0A7J7V8X5_RHIFE</name>
<evidence type="ECO:0000256" key="7">
    <source>
        <dbReference type="ARBA" id="ARBA00048554"/>
    </source>
</evidence>
<evidence type="ECO:0000313" key="15">
    <source>
        <dbReference type="EMBL" id="KAF6321426.1"/>
    </source>
</evidence>
<dbReference type="PROSITE" id="PS00068">
    <property type="entry name" value="MDH"/>
    <property type="match status" value="1"/>
</dbReference>
<dbReference type="CDD" id="cd01336">
    <property type="entry name" value="MDH_cytoplasmic_cytosolic"/>
    <property type="match status" value="1"/>
</dbReference>
<dbReference type="InterPro" id="IPR001252">
    <property type="entry name" value="Malate_DH_AS"/>
</dbReference>
<dbReference type="EC" id="1.1.1.37" evidence="12"/>
<evidence type="ECO:0000256" key="1">
    <source>
        <dbReference type="ARBA" id="ARBA00009613"/>
    </source>
</evidence>
<gene>
    <name evidence="15" type="ORF">mRhiFer1_010837</name>
</gene>
<dbReference type="PANTHER" id="PTHR23382">
    <property type="entry name" value="MALATE DEHYDROGENASE"/>
    <property type="match status" value="1"/>
</dbReference>
<feature type="active site" description="Proton acceptor" evidence="8">
    <location>
        <position position="215"/>
    </location>
</feature>
<evidence type="ECO:0000256" key="3">
    <source>
        <dbReference type="ARBA" id="ARBA00023027"/>
    </source>
</evidence>
<comment type="catalytic activity">
    <reaction evidence="5">
        <text>(2R)-2-hydroxy-3-(4-hydroxyphenyl)propanoate + NAD(+) = 3-(4-hydroxyphenyl)pyruvate + NADH + H(+)</text>
        <dbReference type="Rhea" id="RHEA:10780"/>
        <dbReference type="ChEBI" id="CHEBI:10980"/>
        <dbReference type="ChEBI" id="CHEBI:15378"/>
        <dbReference type="ChEBI" id="CHEBI:36242"/>
        <dbReference type="ChEBI" id="CHEBI:57540"/>
        <dbReference type="ChEBI" id="CHEBI:57945"/>
    </reaction>
    <physiologicalReaction direction="right-to-left" evidence="5">
        <dbReference type="Rhea" id="RHEA:10782"/>
    </physiologicalReaction>
</comment>
<comment type="function">
    <text evidence="4">Catalyzes the reduction of aromatic alpha-keto acids in the presence of NADH. Plays essential roles in the malate-aspartate shuttle and the tricarboxylic acid cycle, important in mitochondrial NADH supply for oxidative phosphorylation. Catalyzes the reduction of 2-oxoglutarate to 2-hydroxyglutarate, leading to elevated reactive oxygen species (ROS).</text>
</comment>
<dbReference type="AlphaFoldDB" id="A0A7J7V8X5"/>
<dbReference type="NCBIfam" id="NF003916">
    <property type="entry name" value="PRK05442.1"/>
    <property type="match status" value="1"/>
</dbReference>
<evidence type="ECO:0000256" key="4">
    <source>
        <dbReference type="ARBA" id="ARBA00045153"/>
    </source>
</evidence>
<feature type="domain" description="Lactate/malate dehydrogenase N-terminal" evidence="13">
    <location>
        <begin position="33"/>
        <end position="180"/>
    </location>
</feature>
<dbReference type="GO" id="GO:0030060">
    <property type="term" value="F:L-malate dehydrogenase (NAD+) activity"/>
    <property type="evidence" value="ECO:0007669"/>
    <property type="project" value="UniProtKB-EC"/>
</dbReference>
<protein>
    <recommendedName>
        <fullName evidence="12">Malate dehydrogenase</fullName>
        <ecNumber evidence="12">1.1.1.37</ecNumber>
    </recommendedName>
</protein>